<accession>A0A225AVC4</accession>
<keyword evidence="8" id="KW-0496">Mitochondrion</keyword>
<dbReference type="Gene3D" id="1.20.1250.20">
    <property type="entry name" value="MFS general substrate transporter like domains"/>
    <property type="match status" value="1"/>
</dbReference>
<dbReference type="PANTHER" id="PTHR11108:SF1">
    <property type="entry name" value="FERROCHELATASE, MITOCHONDRIAL"/>
    <property type="match status" value="1"/>
</dbReference>
<dbReference type="AlphaFoldDB" id="A0A225AVC4"/>
<dbReference type="EC" id="4.98.1.1" evidence="8"/>
<keyword evidence="6 8" id="KW-0456">Lyase</keyword>
<feature type="domain" description="Major facilitator superfamily (MFS) profile" evidence="10">
    <location>
        <begin position="451"/>
        <end position="938"/>
    </location>
</feature>
<gene>
    <name evidence="11" type="ORF">UA08_07041</name>
</gene>
<evidence type="ECO:0000256" key="1">
    <source>
        <dbReference type="ARBA" id="ARBA00004141"/>
    </source>
</evidence>
<keyword evidence="7 8" id="KW-0627">Porphyrin biosynthesis</keyword>
<dbReference type="OrthoDB" id="1323at2759"/>
<name>A0A225AVC4_TALAT</name>
<dbReference type="InterPro" id="IPR033644">
    <property type="entry name" value="Ferrochelatase_C"/>
</dbReference>
<reference evidence="11 12" key="1">
    <citation type="submission" date="2015-06" db="EMBL/GenBank/DDBJ databases">
        <title>Talaromyces atroroseus IBT 11181 draft genome.</title>
        <authorList>
            <person name="Rasmussen K.B."/>
            <person name="Rasmussen S."/>
            <person name="Petersen B."/>
            <person name="Sicheritz-Ponten T."/>
            <person name="Mortensen U.H."/>
            <person name="Thrane U."/>
        </authorList>
    </citation>
    <scope>NUCLEOTIDE SEQUENCE [LARGE SCALE GENOMIC DNA]</scope>
    <source>
        <strain evidence="11 12">IBT 11181</strain>
    </source>
</reference>
<dbReference type="FunFam" id="3.40.50.1400:FF:000001">
    <property type="entry name" value="Ferrochelatase"/>
    <property type="match status" value="1"/>
</dbReference>
<dbReference type="SUPFAM" id="SSF53800">
    <property type="entry name" value="Chelatase"/>
    <property type="match status" value="1"/>
</dbReference>
<organism evidence="11 12">
    <name type="scientific">Talaromyces atroroseus</name>
    <dbReference type="NCBI Taxonomy" id="1441469"/>
    <lineage>
        <taxon>Eukaryota</taxon>
        <taxon>Fungi</taxon>
        <taxon>Dikarya</taxon>
        <taxon>Ascomycota</taxon>
        <taxon>Pezizomycotina</taxon>
        <taxon>Eurotiomycetes</taxon>
        <taxon>Eurotiomycetidae</taxon>
        <taxon>Eurotiales</taxon>
        <taxon>Trichocomaceae</taxon>
        <taxon>Talaromyces</taxon>
        <taxon>Talaromyces sect. Trachyspermi</taxon>
    </lineage>
</organism>
<dbReference type="InterPro" id="IPR011701">
    <property type="entry name" value="MFS"/>
</dbReference>
<dbReference type="InterPro" id="IPR033659">
    <property type="entry name" value="Ferrochelatase_N"/>
</dbReference>
<keyword evidence="5 8" id="KW-0350">Heme biosynthesis</keyword>
<feature type="transmembrane region" description="Helical" evidence="9">
    <location>
        <begin position="618"/>
        <end position="642"/>
    </location>
</feature>
<dbReference type="GeneID" id="31006797"/>
<dbReference type="PROSITE" id="PS50850">
    <property type="entry name" value="MFS"/>
    <property type="match status" value="1"/>
</dbReference>
<dbReference type="STRING" id="1441469.A0A225AVC4"/>
<dbReference type="GO" id="GO:0006783">
    <property type="term" value="P:heme biosynthetic process"/>
    <property type="evidence" value="ECO:0007669"/>
    <property type="project" value="UniProtKB-UniRule"/>
</dbReference>
<dbReference type="Pfam" id="PF07690">
    <property type="entry name" value="MFS_1"/>
    <property type="match status" value="1"/>
</dbReference>
<dbReference type="HAMAP" id="MF_00323">
    <property type="entry name" value="Ferrochelatase"/>
    <property type="match status" value="1"/>
</dbReference>
<feature type="transmembrane region" description="Helical" evidence="9">
    <location>
        <begin position="886"/>
        <end position="907"/>
    </location>
</feature>
<evidence type="ECO:0000313" key="11">
    <source>
        <dbReference type="EMBL" id="OKL57427.1"/>
    </source>
</evidence>
<evidence type="ECO:0000256" key="4">
    <source>
        <dbReference type="ARBA" id="ARBA00023004"/>
    </source>
</evidence>
<sequence length="940" mass="103095">MGGPSKTADVEDFLSRLFADGDLIPLGPLQKYIGPLLARRRTPKIQKQYSDIGGGSPIRQWSEHQCEEMCKILDEISPETAPHKPYVAFRYAAPLTEEMYSRLLDDGFGRGNGGRAVAFTQYPQYSCSTTGSSLNELWKWRNRLEGPRSGEDPAGAIQWSVIDRWPTHSGLVEAFAKNIEDQLATYPEDKRSSVLLLFSAHSLPMSVVNRGDPYTAEVAMTVHAVMQRLGFSNPYRLCWQSQVGPSAWQGAQTSHTVENYVKKGFTDMILVPIAFTSDHIETLYELDIEVIGEAGQSGIKRAESLNGSPTFIRALADIARTHLQSGEPCSRQMTLRCQACTSERCLEQKKFFAGDAMKSLTHFADGAVSMSGIGGDETLTVDAEQDAQVLRARVSPQHPILNDVDDQLVPELAPLLGPESVDREDDFIDRINKPWLGCPEFDAKPPWRRPSVWWIIPPTVLFTLAFGGIAVPKVNLALAVVCRDYFADQKAKDPAFTYAPVIFGDDNDQCRIPAVQSIASRTLLYVNLISGFLSALVSPRLGELSDRHGRMPLLAICIFGTLLSEFFTTFLAAYPDSASVNWFFVAAFIDGLCGSFTLGLSLVHSYAADCTSPERRNVVFGLIHATLFSGIALGPFLFGLIAKYSGGLVAVFLAVLALHGVYFLMLVLFIPESLSKDRQAVAKTKHIAKQKRSNSTSRQNIWRELHPANIFKPLVILFPKPNNSGLSSPEQRSLFRKLRKNLLLIAAIDTLMFGVAMGTLQIIILYAEYIFGWGNYESSVFLSVANCGRVFTLLVVLPAITRLFRGPQQRTQPNSGSDWLDILCIRLAILFDLLGYIGYSLSGSGGVFILSAVVASFGGMGSPTLQSSLTKHVPPSQTGRLLGATGLLHALARVVSPVIFNLIYSATVGKFPQAVFVCLASGFALAGILSWFISPKGCYI</sequence>
<keyword evidence="9" id="KW-0812">Transmembrane</keyword>
<dbReference type="NCBIfam" id="TIGR00109">
    <property type="entry name" value="hemH"/>
    <property type="match status" value="1"/>
</dbReference>
<dbReference type="GO" id="GO:0004325">
    <property type="term" value="F:ferrochelatase activity"/>
    <property type="evidence" value="ECO:0007669"/>
    <property type="project" value="UniProtKB-UniRule"/>
</dbReference>
<keyword evidence="4 8" id="KW-0408">Iron</keyword>
<feature type="transmembrane region" description="Helical" evidence="9">
    <location>
        <begin position="580"/>
        <end position="606"/>
    </location>
</feature>
<dbReference type="InterPro" id="IPR020846">
    <property type="entry name" value="MFS_dom"/>
</dbReference>
<keyword evidence="8" id="KW-0999">Mitochondrion inner membrane</keyword>
<comment type="subcellular location">
    <subcellularLocation>
        <location evidence="1">Membrane</location>
        <topology evidence="1">Multi-pass membrane protein</topology>
    </subcellularLocation>
    <subcellularLocation>
        <location evidence="8">Mitochondrion inner membrane</location>
    </subcellularLocation>
</comment>
<evidence type="ECO:0000256" key="7">
    <source>
        <dbReference type="ARBA" id="ARBA00023244"/>
    </source>
</evidence>
<protein>
    <recommendedName>
        <fullName evidence="8">Ferrochelatase</fullName>
        <ecNumber evidence="8">4.98.1.1</ecNumber>
    </recommendedName>
</protein>
<evidence type="ECO:0000256" key="2">
    <source>
        <dbReference type="ARBA" id="ARBA00004943"/>
    </source>
</evidence>
<keyword evidence="9" id="KW-1133">Transmembrane helix</keyword>
<comment type="function">
    <text evidence="8">Catalyzes the ferrous insertion into protoporphyrin IX.</text>
</comment>
<feature type="transmembrane region" description="Helical" evidence="9">
    <location>
        <begin position="553"/>
        <end position="574"/>
    </location>
</feature>
<evidence type="ECO:0000256" key="6">
    <source>
        <dbReference type="ARBA" id="ARBA00023239"/>
    </source>
</evidence>
<evidence type="ECO:0000313" key="12">
    <source>
        <dbReference type="Proteomes" id="UP000214365"/>
    </source>
</evidence>
<evidence type="ECO:0000256" key="3">
    <source>
        <dbReference type="ARBA" id="ARBA00007718"/>
    </source>
</evidence>
<dbReference type="PROSITE" id="PS00534">
    <property type="entry name" value="FERROCHELATASE"/>
    <property type="match status" value="1"/>
</dbReference>
<dbReference type="EMBL" id="LFMY01000011">
    <property type="protein sequence ID" value="OKL57427.1"/>
    <property type="molecule type" value="Genomic_DNA"/>
</dbReference>
<keyword evidence="9" id="KW-0472">Membrane</keyword>
<evidence type="ECO:0000256" key="8">
    <source>
        <dbReference type="RuleBase" id="RU000607"/>
    </source>
</evidence>
<feature type="transmembrane region" description="Helical" evidence="9">
    <location>
        <begin position="779"/>
        <end position="800"/>
    </location>
</feature>
<dbReference type="RefSeq" id="XP_020117548.1">
    <property type="nucleotide sequence ID" value="XM_020261938.1"/>
</dbReference>
<keyword evidence="12" id="KW-1185">Reference proteome</keyword>
<dbReference type="InterPro" id="IPR001015">
    <property type="entry name" value="Ferrochelatase"/>
</dbReference>
<comment type="caution">
    <text evidence="11">The sequence shown here is derived from an EMBL/GenBank/DDBJ whole genome shotgun (WGS) entry which is preliminary data.</text>
</comment>
<feature type="transmembrane region" description="Helical" evidence="9">
    <location>
        <begin position="648"/>
        <end position="670"/>
    </location>
</feature>
<dbReference type="Pfam" id="PF00762">
    <property type="entry name" value="Ferrochelatase"/>
    <property type="match status" value="1"/>
</dbReference>
<comment type="catalytic activity">
    <reaction evidence="8">
        <text>heme b + 2 H(+) = protoporphyrin IX + Fe(2+)</text>
        <dbReference type="Rhea" id="RHEA:22584"/>
        <dbReference type="ChEBI" id="CHEBI:15378"/>
        <dbReference type="ChEBI" id="CHEBI:29033"/>
        <dbReference type="ChEBI" id="CHEBI:57306"/>
        <dbReference type="ChEBI" id="CHEBI:60344"/>
        <dbReference type="EC" id="4.98.1.1"/>
    </reaction>
</comment>
<feature type="transmembrane region" description="Helical" evidence="9">
    <location>
        <begin position="742"/>
        <end position="767"/>
    </location>
</feature>
<dbReference type="UniPathway" id="UPA00252">
    <property type="reaction ID" value="UER00325"/>
</dbReference>
<dbReference type="InterPro" id="IPR019772">
    <property type="entry name" value="Ferrochelatase_AS"/>
</dbReference>
<dbReference type="PANTHER" id="PTHR11108">
    <property type="entry name" value="FERROCHELATASE"/>
    <property type="match status" value="1"/>
</dbReference>
<dbReference type="Gene3D" id="3.40.50.1400">
    <property type="match status" value="2"/>
</dbReference>
<dbReference type="InterPro" id="IPR036259">
    <property type="entry name" value="MFS_trans_sf"/>
</dbReference>
<comment type="similarity">
    <text evidence="3 8">Belongs to the ferrochelatase family.</text>
</comment>
<dbReference type="CDD" id="cd03411">
    <property type="entry name" value="Ferrochelatase_N"/>
    <property type="match status" value="1"/>
</dbReference>
<evidence type="ECO:0000256" key="5">
    <source>
        <dbReference type="ARBA" id="ARBA00023133"/>
    </source>
</evidence>
<comment type="pathway">
    <text evidence="2 8">Porphyrin-containing compound metabolism; protoheme biosynthesis; protoheme from protoporphyrin-IX: step 1/1.</text>
</comment>
<dbReference type="SUPFAM" id="SSF103473">
    <property type="entry name" value="MFS general substrate transporter"/>
    <property type="match status" value="1"/>
</dbReference>
<dbReference type="GO" id="GO:0005743">
    <property type="term" value="C:mitochondrial inner membrane"/>
    <property type="evidence" value="ECO:0007669"/>
    <property type="project" value="UniProtKB-SubCell"/>
</dbReference>
<dbReference type="Proteomes" id="UP000214365">
    <property type="component" value="Unassembled WGS sequence"/>
</dbReference>
<feature type="transmembrane region" description="Helical" evidence="9">
    <location>
        <begin position="913"/>
        <end position="933"/>
    </location>
</feature>
<evidence type="ECO:0000256" key="9">
    <source>
        <dbReference type="SAM" id="Phobius"/>
    </source>
</evidence>
<dbReference type="GO" id="GO:0022857">
    <property type="term" value="F:transmembrane transporter activity"/>
    <property type="evidence" value="ECO:0007669"/>
    <property type="project" value="InterPro"/>
</dbReference>
<evidence type="ECO:0000259" key="10">
    <source>
        <dbReference type="PROSITE" id="PS50850"/>
    </source>
</evidence>
<dbReference type="CDD" id="cd00419">
    <property type="entry name" value="Ferrochelatase_C"/>
    <property type="match status" value="1"/>
</dbReference>
<proteinExistence type="inferred from homology"/>